<evidence type="ECO:0000256" key="3">
    <source>
        <dbReference type="ARBA" id="ARBA00023163"/>
    </source>
</evidence>
<protein>
    <submittedName>
        <fullName evidence="5">GntR family transcriptional regulator</fullName>
    </submittedName>
</protein>
<dbReference type="InterPro" id="IPR036388">
    <property type="entry name" value="WH-like_DNA-bd_sf"/>
</dbReference>
<dbReference type="InterPro" id="IPR036390">
    <property type="entry name" value="WH_DNA-bd_sf"/>
</dbReference>
<keyword evidence="1" id="KW-0805">Transcription regulation</keyword>
<organism evidence="5 6">
    <name type="scientific">Amycolatopsis thailandensis</name>
    <dbReference type="NCBI Taxonomy" id="589330"/>
    <lineage>
        <taxon>Bacteria</taxon>
        <taxon>Bacillati</taxon>
        <taxon>Actinomycetota</taxon>
        <taxon>Actinomycetes</taxon>
        <taxon>Pseudonocardiales</taxon>
        <taxon>Pseudonocardiaceae</taxon>
        <taxon>Amycolatopsis</taxon>
    </lineage>
</organism>
<dbReference type="Gene3D" id="3.40.1410.10">
    <property type="entry name" value="Chorismate lyase-like"/>
    <property type="match status" value="1"/>
</dbReference>
<keyword evidence="6" id="KW-1185">Reference proteome</keyword>
<feature type="domain" description="HTH gntR-type" evidence="4">
    <location>
        <begin position="61"/>
        <end position="131"/>
    </location>
</feature>
<evidence type="ECO:0000313" key="5">
    <source>
        <dbReference type="EMBL" id="OXM50351.1"/>
    </source>
</evidence>
<accession>A0A229RV33</accession>
<dbReference type="Pfam" id="PF07702">
    <property type="entry name" value="UTRA"/>
    <property type="match status" value="1"/>
</dbReference>
<dbReference type="SUPFAM" id="SSF64288">
    <property type="entry name" value="Chorismate lyase-like"/>
    <property type="match status" value="1"/>
</dbReference>
<comment type="caution">
    <text evidence="5">The sequence shown here is derived from an EMBL/GenBank/DDBJ whole genome shotgun (WGS) entry which is preliminary data.</text>
</comment>
<keyword evidence="2" id="KW-0238">DNA-binding</keyword>
<dbReference type="InterPro" id="IPR011663">
    <property type="entry name" value="UTRA"/>
</dbReference>
<keyword evidence="3" id="KW-0804">Transcription</keyword>
<proteinExistence type="predicted"/>
<dbReference type="GO" id="GO:0045892">
    <property type="term" value="P:negative regulation of DNA-templated transcription"/>
    <property type="evidence" value="ECO:0007669"/>
    <property type="project" value="TreeGrafter"/>
</dbReference>
<dbReference type="Proteomes" id="UP000215223">
    <property type="component" value="Unassembled WGS sequence"/>
</dbReference>
<dbReference type="InterPro" id="IPR050679">
    <property type="entry name" value="Bact_HTH_transcr_reg"/>
</dbReference>
<dbReference type="Pfam" id="PF00392">
    <property type="entry name" value="GntR"/>
    <property type="match status" value="1"/>
</dbReference>
<dbReference type="InterPro" id="IPR028978">
    <property type="entry name" value="Chorismate_lyase_/UTRA_dom_sf"/>
</dbReference>
<name>A0A229RV33_9PSEU</name>
<dbReference type="PANTHER" id="PTHR44846:SF17">
    <property type="entry name" value="GNTR-FAMILY TRANSCRIPTIONAL REGULATOR"/>
    <property type="match status" value="1"/>
</dbReference>
<dbReference type="PROSITE" id="PS50949">
    <property type="entry name" value="HTH_GNTR"/>
    <property type="match status" value="1"/>
</dbReference>
<dbReference type="PANTHER" id="PTHR44846">
    <property type="entry name" value="MANNOSYL-D-GLYCERATE TRANSPORT/METABOLISM SYSTEM REPRESSOR MNGR-RELATED"/>
    <property type="match status" value="1"/>
</dbReference>
<dbReference type="EMBL" id="NMQT01000102">
    <property type="protein sequence ID" value="OXM50351.1"/>
    <property type="molecule type" value="Genomic_DNA"/>
</dbReference>
<sequence>MVDTTDSPVDVITTWVRGTGRLPPQTESPRTLRIAWWASMRNSPRTFVLRRQGRAGVVAKKPTYEVIAATLRDSIIDGTHPPGDTLPPLSQLTRQFGASKETVQKAVRLLIGEGLVETKRGVGGGTVVTAAPAREVIVRQRKIFRDERGYFFDLAAQPWVALREPQVRTAPPPADIAVLLETAPGQPVVIRDRVMGDPNTREVRHASLSYLPPWLVDEVPVIAQSDTGPGGIYDRMEEHLQAQLRMEERIGTRQPSAQERELLHLPPGTPMLRLRRIARAPDERICEVNETVLPGHLFEIGYTLERSSTPDR</sequence>
<evidence type="ECO:0000313" key="6">
    <source>
        <dbReference type="Proteomes" id="UP000215223"/>
    </source>
</evidence>
<dbReference type="GO" id="GO:0003700">
    <property type="term" value="F:DNA-binding transcription factor activity"/>
    <property type="evidence" value="ECO:0007669"/>
    <property type="project" value="InterPro"/>
</dbReference>
<dbReference type="SMART" id="SM00866">
    <property type="entry name" value="UTRA"/>
    <property type="match status" value="1"/>
</dbReference>
<evidence type="ECO:0000256" key="1">
    <source>
        <dbReference type="ARBA" id="ARBA00023015"/>
    </source>
</evidence>
<dbReference type="SUPFAM" id="SSF46785">
    <property type="entry name" value="Winged helix' DNA-binding domain"/>
    <property type="match status" value="1"/>
</dbReference>
<dbReference type="GO" id="GO:0003677">
    <property type="term" value="F:DNA binding"/>
    <property type="evidence" value="ECO:0007669"/>
    <property type="project" value="UniProtKB-KW"/>
</dbReference>
<gene>
    <name evidence="5" type="ORF">CFP71_28395</name>
</gene>
<dbReference type="InterPro" id="IPR000524">
    <property type="entry name" value="Tscrpt_reg_HTH_GntR"/>
</dbReference>
<evidence type="ECO:0000256" key="2">
    <source>
        <dbReference type="ARBA" id="ARBA00023125"/>
    </source>
</evidence>
<dbReference type="SMART" id="SM00345">
    <property type="entry name" value="HTH_GNTR"/>
    <property type="match status" value="1"/>
</dbReference>
<dbReference type="OrthoDB" id="3615556at2"/>
<evidence type="ECO:0000259" key="4">
    <source>
        <dbReference type="PROSITE" id="PS50949"/>
    </source>
</evidence>
<dbReference type="Gene3D" id="1.10.10.10">
    <property type="entry name" value="Winged helix-like DNA-binding domain superfamily/Winged helix DNA-binding domain"/>
    <property type="match status" value="1"/>
</dbReference>
<dbReference type="CDD" id="cd07377">
    <property type="entry name" value="WHTH_GntR"/>
    <property type="match status" value="1"/>
</dbReference>
<reference evidence="5 6" key="1">
    <citation type="submission" date="2017-07" db="EMBL/GenBank/DDBJ databases">
        <title>Amycolatopsis thailandensis Genome sequencing and assembly.</title>
        <authorList>
            <person name="Kaur N."/>
            <person name="Mayilraj S."/>
        </authorList>
    </citation>
    <scope>NUCLEOTIDE SEQUENCE [LARGE SCALE GENOMIC DNA]</scope>
    <source>
        <strain evidence="5 6">JCM 16380</strain>
    </source>
</reference>
<dbReference type="AlphaFoldDB" id="A0A229RV33"/>